<dbReference type="PANTHER" id="PTHR44196:SF1">
    <property type="entry name" value="DEHYDROGENASE_REDUCTASE SDR FAMILY MEMBER 7B"/>
    <property type="match status" value="1"/>
</dbReference>
<evidence type="ECO:0000313" key="4">
    <source>
        <dbReference type="EMBL" id="RFA36912.1"/>
    </source>
</evidence>
<evidence type="ECO:0000256" key="2">
    <source>
        <dbReference type="ARBA" id="ARBA00023002"/>
    </source>
</evidence>
<dbReference type="PROSITE" id="PS51257">
    <property type="entry name" value="PROKAR_LIPOPROTEIN"/>
    <property type="match status" value="1"/>
</dbReference>
<comment type="similarity">
    <text evidence="1 3">Belongs to the short-chain dehydrogenases/reductases (SDR) family.</text>
</comment>
<protein>
    <recommendedName>
        <fullName evidence="6">Oxidoreductase</fullName>
    </recommendedName>
</protein>
<evidence type="ECO:0000256" key="3">
    <source>
        <dbReference type="RuleBase" id="RU000363"/>
    </source>
</evidence>
<dbReference type="AlphaFoldDB" id="A0A3E0WV96"/>
<keyword evidence="2" id="KW-0560">Oxidoreductase</keyword>
<dbReference type="PRINTS" id="PR00081">
    <property type="entry name" value="GDHRDH"/>
</dbReference>
<dbReference type="Proteomes" id="UP000256763">
    <property type="component" value="Unassembled WGS sequence"/>
</dbReference>
<dbReference type="Pfam" id="PF00106">
    <property type="entry name" value="adh_short"/>
    <property type="match status" value="1"/>
</dbReference>
<dbReference type="GO" id="GO:0016491">
    <property type="term" value="F:oxidoreductase activity"/>
    <property type="evidence" value="ECO:0007669"/>
    <property type="project" value="UniProtKB-KW"/>
</dbReference>
<dbReference type="OrthoDB" id="9793499at2"/>
<gene>
    <name evidence="4" type="ORF">CAL65_10410</name>
</gene>
<evidence type="ECO:0008006" key="6">
    <source>
        <dbReference type="Google" id="ProtNLM"/>
    </source>
</evidence>
<dbReference type="GO" id="GO:0016020">
    <property type="term" value="C:membrane"/>
    <property type="evidence" value="ECO:0007669"/>
    <property type="project" value="TreeGrafter"/>
</dbReference>
<dbReference type="Gene3D" id="3.40.50.720">
    <property type="entry name" value="NAD(P)-binding Rossmann-like Domain"/>
    <property type="match status" value="1"/>
</dbReference>
<accession>A0A3E0WV96</accession>
<dbReference type="PRINTS" id="PR00080">
    <property type="entry name" value="SDRFAMILY"/>
</dbReference>
<comment type="caution">
    <text evidence="4">The sequence shown here is derived from an EMBL/GenBank/DDBJ whole genome shotgun (WGS) entry which is preliminary data.</text>
</comment>
<proteinExistence type="inferred from homology"/>
<name>A0A3E0WV96_9GAMM</name>
<dbReference type="RefSeq" id="WP_116302173.1">
    <property type="nucleotide sequence ID" value="NZ_NFZV01000008.1"/>
</dbReference>
<sequence>MKLQRRKALVTGATSGIGYAITEKLLANGCSIVACGRNEAVLQQLKDRHGDRVDTLTMELTDPATPQQVAEYVERMHPDLSILINNAGIQVTMDFTTASYDKLQPLVLEELQVNVAAPILLAASLLNTLRKQDLAMIVNITTGLALSPKKSSPVYCATKAALHSFSKSLRYQLKEAAPNVHLLEALPPLVDTRMAQGRGSTTGKISPEHVANAVVNAIEHEREETYIGKAQLLRVINRVTPNVAERILSKW</sequence>
<organism evidence="4 5">
    <name type="scientific">Alkalilimnicola ehrlichii</name>
    <dbReference type="NCBI Taxonomy" id="351052"/>
    <lineage>
        <taxon>Bacteria</taxon>
        <taxon>Pseudomonadati</taxon>
        <taxon>Pseudomonadota</taxon>
        <taxon>Gammaproteobacteria</taxon>
        <taxon>Chromatiales</taxon>
        <taxon>Ectothiorhodospiraceae</taxon>
        <taxon>Alkalilimnicola</taxon>
    </lineage>
</organism>
<dbReference type="InterPro" id="IPR036291">
    <property type="entry name" value="NAD(P)-bd_dom_sf"/>
</dbReference>
<dbReference type="EMBL" id="NFZW01000008">
    <property type="protein sequence ID" value="RFA36912.1"/>
    <property type="molecule type" value="Genomic_DNA"/>
</dbReference>
<dbReference type="PANTHER" id="PTHR44196">
    <property type="entry name" value="DEHYDROGENASE/REDUCTASE SDR FAMILY MEMBER 7B"/>
    <property type="match status" value="1"/>
</dbReference>
<evidence type="ECO:0000313" key="5">
    <source>
        <dbReference type="Proteomes" id="UP000256763"/>
    </source>
</evidence>
<reference evidence="5" key="1">
    <citation type="submission" date="2017-05" db="EMBL/GenBank/DDBJ databases">
        <authorList>
            <person name="Sharma S."/>
            <person name="Sidhu C."/>
            <person name="Pinnaka A.K."/>
        </authorList>
    </citation>
    <scope>NUCLEOTIDE SEQUENCE [LARGE SCALE GENOMIC DNA]</scope>
    <source>
        <strain evidence="5">AK93</strain>
    </source>
</reference>
<dbReference type="SUPFAM" id="SSF51735">
    <property type="entry name" value="NAD(P)-binding Rossmann-fold domains"/>
    <property type="match status" value="1"/>
</dbReference>
<evidence type="ECO:0000256" key="1">
    <source>
        <dbReference type="ARBA" id="ARBA00006484"/>
    </source>
</evidence>
<keyword evidence="5" id="KW-1185">Reference proteome</keyword>
<dbReference type="InterPro" id="IPR002347">
    <property type="entry name" value="SDR_fam"/>
</dbReference>